<sequence length="1485" mass="162618">MPARVASQQTTTGTRVRAGSNSQSQASNNLGGSEWESSAFTDIDYGAEASSRNRLQKKPSNPSVNVQSTSFLPSAHVRSSNAESQSGFANRKRQLSIHNQKGPLGPRPLDASTGKRSFSNVAQPHPSATVNDSHSPHERQEPINSISRFSFASISPENSNPWEFEKKASVDLGGDLLTSINFDDFHSNITSTEPAFDQLNSPTVPAKNTPRPDETSIIPRPISKTGSVRKASGSGSIGRAESLKRQQSNTPTTASRHTSNSESMQAPAATPVLRSRRQNHFPPNSFNNSNPAPRAPRKSIGPGTFAVPDSTETAPPRRRPSIGVRKSATDKDTLGMSARQSSRSGEAGEASKSAATGRSLKAKSLQPPRRENSNDHLTPARTPDLSPSSSTILSRTLRKSSARTGTPSSSTNRRVSVIQHHATGLGARTISPTDARRLKRLSMMPHAPPMPANTMPHTPVAPESEPLPRRPRSTAQSPALNSRKSVTPSSTRTTPDPNRKSYSSGQSLSSSTSYNSVRNSTAGPLPRLPSGVISSSRLPTPKPRQDSTNGNETEEVPPVPAIPKAFESPQSETEQPFFSARSSSLPQVDTPISASPTVESLADAMAALETPIDAEPISPKPSLTSDTEVRSKPGPAVKRKGLQPLRLPPINLLPLSTPTATKIMALENVTSPDDRAHTPPSRGLNVKTPSTPMTASRVNFSSRTYHDNEPTPAIDIRSSSSHHALRGDFEAFAAAMGSNNNIPFAFCTSNTAPRNISPFISSSLPKSGGEFANYMQPKYGGELNRRSVYAKPTGPRAPSFSHNNTQEEKTSPHETESSFSTSAIRRKLSLTRRRSTSKTRENSESDVAAKYTSMPPPKLPASATYGSLAVTDISPTQKQNYLQSRRKTSASSFGTNGPNEADQDFQGNHSPRIEGLPSMESNRSLNFRPDRSSSLISPPQNVYSPRSVNQLRPQDIDLDRDDLIAEEEMKKLATKRKDAESAARELDALRRRACPRDRASPLQVLQAANLNIFERGEIVDYNDVYFTGTRIAKKIAGDLDASTTNFGYDDERGDYNIISGDHLAYRYEVIDLLGKGSFGQVVRCIDHKTGILVAIKIIRNKKRFHQQALVEVNILQKLREWDPDNEHSVVKFDQSFYFRGHLCISTDLLDMNLYEFIKAHEFRGFSLKLIRRFTKQLLNSLILLNGHKVIHCDLKPENVLLAHPMHSEIKVIDFGSSCFENEKVYTYIQSRFYRSPEVILGMSYGMPIDMWSLGCILAELYTGYPIFPGENEQEQLACIMEVFGPPEKHLIEKSSRKKLFFDSMGKPRLTVSSKGRRRRPSSKELRQVLKCDDEAFVDFVAKCLRWDPSRRPNPHQAMAHEFVTGTKLNTRRAQAVGATNTPMKRLNSITTPSTTRPLPQLPSTSFKNGSYPRQMEVALNSPSKPIPKRQSTISGTQTSFAAKRASHVPPMAAGSTMPKVIHGQRSVSGRPDLATAAAAAASLRL</sequence>
<feature type="region of interest" description="Disordered" evidence="9">
    <location>
        <begin position="1384"/>
        <end position="1409"/>
    </location>
</feature>
<accession>U1GD31</accession>
<feature type="region of interest" description="Disordered" evidence="9">
    <location>
        <begin position="671"/>
        <end position="694"/>
    </location>
</feature>
<evidence type="ECO:0000256" key="1">
    <source>
        <dbReference type="ARBA" id="ARBA00008867"/>
    </source>
</evidence>
<feature type="compositionally biased region" description="Polar residues" evidence="9">
    <location>
        <begin position="1"/>
        <end position="14"/>
    </location>
</feature>
<organism evidence="11 12">
    <name type="scientific">Endocarpon pusillum (strain Z07020 / HMAS-L-300199)</name>
    <name type="common">Lichen-forming fungus</name>
    <dbReference type="NCBI Taxonomy" id="1263415"/>
    <lineage>
        <taxon>Eukaryota</taxon>
        <taxon>Fungi</taxon>
        <taxon>Dikarya</taxon>
        <taxon>Ascomycota</taxon>
        <taxon>Pezizomycotina</taxon>
        <taxon>Eurotiomycetes</taxon>
        <taxon>Chaetothyriomycetidae</taxon>
        <taxon>Verrucariales</taxon>
        <taxon>Verrucariaceae</taxon>
        <taxon>Endocarpon</taxon>
    </lineage>
</organism>
<dbReference type="InterPro" id="IPR050494">
    <property type="entry name" value="Ser_Thr_dual-spec_kinase"/>
</dbReference>
<protein>
    <recommendedName>
        <fullName evidence="10">Protein kinase domain-containing protein</fullName>
    </recommendedName>
</protein>
<evidence type="ECO:0000256" key="7">
    <source>
        <dbReference type="PROSITE-ProRule" id="PRU10141"/>
    </source>
</evidence>
<dbReference type="EMBL" id="KE720811">
    <property type="protein sequence ID" value="ERF75502.1"/>
    <property type="molecule type" value="Genomic_DNA"/>
</dbReference>
<keyword evidence="2" id="KW-0723">Serine/threonine-protein kinase</keyword>
<evidence type="ECO:0000256" key="4">
    <source>
        <dbReference type="ARBA" id="ARBA00022741"/>
    </source>
</evidence>
<feature type="binding site" evidence="7">
    <location>
        <position position="1096"/>
    </location>
    <ligand>
        <name>ATP</name>
        <dbReference type="ChEBI" id="CHEBI:30616"/>
    </ligand>
</feature>
<dbReference type="OMA" id="VNFDDFH"/>
<keyword evidence="4 7" id="KW-0547">Nucleotide-binding</keyword>
<evidence type="ECO:0000256" key="2">
    <source>
        <dbReference type="ARBA" id="ARBA00022527"/>
    </source>
</evidence>
<dbReference type="Proteomes" id="UP000019373">
    <property type="component" value="Unassembled WGS sequence"/>
</dbReference>
<evidence type="ECO:0000256" key="9">
    <source>
        <dbReference type="SAM" id="MobiDB-lite"/>
    </source>
</evidence>
<dbReference type="CDD" id="cd14210">
    <property type="entry name" value="PKc_DYRK"/>
    <property type="match status" value="1"/>
</dbReference>
<feature type="compositionally biased region" description="Polar residues" evidence="9">
    <location>
        <begin position="245"/>
        <end position="264"/>
    </location>
</feature>
<feature type="compositionally biased region" description="Polar residues" evidence="9">
    <location>
        <begin position="114"/>
        <end position="133"/>
    </location>
</feature>
<feature type="compositionally biased region" description="Polar residues" evidence="9">
    <location>
        <begin position="568"/>
        <end position="594"/>
    </location>
</feature>
<feature type="compositionally biased region" description="Polar residues" evidence="9">
    <location>
        <begin position="932"/>
        <end position="947"/>
    </location>
</feature>
<dbReference type="InterPro" id="IPR017441">
    <property type="entry name" value="Protein_kinase_ATP_BS"/>
</dbReference>
<feature type="region of interest" description="Disordered" evidence="9">
    <location>
        <begin position="1"/>
        <end position="36"/>
    </location>
</feature>
<feature type="compositionally biased region" description="Polar residues" evidence="9">
    <location>
        <begin position="1384"/>
        <end position="1408"/>
    </location>
</feature>
<evidence type="ECO:0000256" key="6">
    <source>
        <dbReference type="ARBA" id="ARBA00022840"/>
    </source>
</evidence>
<feature type="compositionally biased region" description="Polar residues" evidence="9">
    <location>
        <begin position="50"/>
        <end position="88"/>
    </location>
</feature>
<dbReference type="OrthoDB" id="9332038at2759"/>
<feature type="compositionally biased region" description="Low complexity" evidence="9">
    <location>
        <begin position="501"/>
        <end position="520"/>
    </location>
</feature>
<dbReference type="PANTHER" id="PTHR24058">
    <property type="entry name" value="DUAL SPECIFICITY PROTEIN KINASE"/>
    <property type="match status" value="1"/>
</dbReference>
<dbReference type="SMART" id="SM00220">
    <property type="entry name" value="S_TKc"/>
    <property type="match status" value="1"/>
</dbReference>
<dbReference type="InterPro" id="IPR000719">
    <property type="entry name" value="Prot_kinase_dom"/>
</dbReference>
<dbReference type="GO" id="GO:0005856">
    <property type="term" value="C:cytoskeleton"/>
    <property type="evidence" value="ECO:0007669"/>
    <property type="project" value="TreeGrafter"/>
</dbReference>
<feature type="region of interest" description="Disordered" evidence="9">
    <location>
        <begin position="788"/>
        <end position="863"/>
    </location>
</feature>
<dbReference type="eggNOG" id="KOG0667">
    <property type="taxonomic scope" value="Eukaryota"/>
</dbReference>
<feature type="compositionally biased region" description="Low complexity" evidence="9">
    <location>
        <begin position="18"/>
        <end position="33"/>
    </location>
</feature>
<dbReference type="PROSITE" id="PS00107">
    <property type="entry name" value="PROTEIN_KINASE_ATP"/>
    <property type="match status" value="1"/>
</dbReference>
<feature type="coiled-coil region" evidence="8">
    <location>
        <begin position="965"/>
        <end position="992"/>
    </location>
</feature>
<evidence type="ECO:0000313" key="12">
    <source>
        <dbReference type="Proteomes" id="UP000019373"/>
    </source>
</evidence>
<evidence type="ECO:0000259" key="10">
    <source>
        <dbReference type="PROSITE" id="PS50011"/>
    </source>
</evidence>
<evidence type="ECO:0000256" key="3">
    <source>
        <dbReference type="ARBA" id="ARBA00022679"/>
    </source>
</evidence>
<feature type="region of interest" description="Disordered" evidence="9">
    <location>
        <begin position="610"/>
        <end position="641"/>
    </location>
</feature>
<feature type="compositionally biased region" description="Low complexity" evidence="9">
    <location>
        <begin position="341"/>
        <end position="355"/>
    </location>
</feature>
<keyword evidence="3" id="KW-0808">Transferase</keyword>
<reference evidence="12" key="1">
    <citation type="journal article" date="2014" name="BMC Genomics">
        <title>Genome characteristics reveal the impact of lichenization on lichen-forming fungus Endocarpon pusillum Hedwig (Verrucariales, Ascomycota).</title>
        <authorList>
            <person name="Wang Y.-Y."/>
            <person name="Liu B."/>
            <person name="Zhang X.-Y."/>
            <person name="Zhou Q.-M."/>
            <person name="Zhang T."/>
            <person name="Li H."/>
            <person name="Yu Y.-F."/>
            <person name="Zhang X.-L."/>
            <person name="Hao X.-Y."/>
            <person name="Wang M."/>
            <person name="Wang L."/>
            <person name="Wei J.-C."/>
        </authorList>
    </citation>
    <scope>NUCLEOTIDE SEQUENCE [LARGE SCALE GENOMIC DNA]</scope>
    <source>
        <strain evidence="12">Z07020 / HMAS-L-300199</strain>
    </source>
</reference>
<feature type="region of interest" description="Disordered" evidence="9">
    <location>
        <begin position="876"/>
        <end position="947"/>
    </location>
</feature>
<keyword evidence="12" id="KW-1185">Reference proteome</keyword>
<dbReference type="PANTHER" id="PTHR24058:SF22">
    <property type="entry name" value="DUAL SPECIFICITY TYROSINE-PHOSPHORYLATION-REGULATED KINASE 4"/>
    <property type="match status" value="1"/>
</dbReference>
<gene>
    <name evidence="11" type="ORF">EPUS_08316</name>
</gene>
<keyword evidence="8" id="KW-0175">Coiled coil</keyword>
<dbReference type="InterPro" id="IPR008271">
    <property type="entry name" value="Ser/Thr_kinase_AS"/>
</dbReference>
<dbReference type="GO" id="GO:0005737">
    <property type="term" value="C:cytoplasm"/>
    <property type="evidence" value="ECO:0007669"/>
    <property type="project" value="TreeGrafter"/>
</dbReference>
<dbReference type="RefSeq" id="XP_007787164.1">
    <property type="nucleotide sequence ID" value="XM_007788974.1"/>
</dbReference>
<dbReference type="InterPro" id="IPR018247">
    <property type="entry name" value="EF_Hand_1_Ca_BS"/>
</dbReference>
<feature type="compositionally biased region" description="Polar residues" evidence="9">
    <location>
        <begin position="385"/>
        <end position="394"/>
    </location>
</feature>
<dbReference type="Pfam" id="PF00069">
    <property type="entry name" value="Pkinase"/>
    <property type="match status" value="1"/>
</dbReference>
<comment type="similarity">
    <text evidence="1">Belongs to the protein kinase superfamily. CMGC Ser/Thr protein kinase family. MNB/DYRK subfamily.</text>
</comment>
<proteinExistence type="inferred from homology"/>
<keyword evidence="5" id="KW-0418">Kinase</keyword>
<dbReference type="PROSITE" id="PS50011">
    <property type="entry name" value="PROTEIN_KINASE_DOM"/>
    <property type="match status" value="1"/>
</dbReference>
<dbReference type="PROSITE" id="PS00018">
    <property type="entry name" value="EF_HAND_1"/>
    <property type="match status" value="1"/>
</dbReference>
<evidence type="ECO:0000256" key="5">
    <source>
        <dbReference type="ARBA" id="ARBA00022777"/>
    </source>
</evidence>
<name>U1GD31_ENDPU</name>
<feature type="compositionally biased region" description="Basic and acidic residues" evidence="9">
    <location>
        <begin position="805"/>
        <end position="816"/>
    </location>
</feature>
<dbReference type="Gene3D" id="3.30.200.20">
    <property type="entry name" value="Phosphorylase Kinase, domain 1"/>
    <property type="match status" value="1"/>
</dbReference>
<dbReference type="SUPFAM" id="SSF56112">
    <property type="entry name" value="Protein kinase-like (PK-like)"/>
    <property type="match status" value="1"/>
</dbReference>
<evidence type="ECO:0000256" key="8">
    <source>
        <dbReference type="SAM" id="Coils"/>
    </source>
</evidence>
<dbReference type="GO" id="GO:0005524">
    <property type="term" value="F:ATP binding"/>
    <property type="evidence" value="ECO:0007669"/>
    <property type="project" value="UniProtKB-UniRule"/>
</dbReference>
<feature type="compositionally biased region" description="Basic residues" evidence="9">
    <location>
        <begin position="824"/>
        <end position="837"/>
    </location>
</feature>
<dbReference type="Gene3D" id="1.10.510.10">
    <property type="entry name" value="Transferase(Phosphotransferase) domain 1"/>
    <property type="match status" value="1"/>
</dbReference>
<dbReference type="FunFam" id="1.10.510.10:FF:000112">
    <property type="entry name" value="Putative dual specificity tyrosine-phosphorylation-regulated kinase 2"/>
    <property type="match status" value="1"/>
</dbReference>
<keyword evidence="6 7" id="KW-0067">ATP-binding</keyword>
<dbReference type="GO" id="GO:0004674">
    <property type="term" value="F:protein serine/threonine kinase activity"/>
    <property type="evidence" value="ECO:0007669"/>
    <property type="project" value="UniProtKB-KW"/>
</dbReference>
<dbReference type="PROSITE" id="PS00108">
    <property type="entry name" value="PROTEIN_KINASE_ST"/>
    <property type="match status" value="1"/>
</dbReference>
<feature type="compositionally biased region" description="Polar residues" evidence="9">
    <location>
        <begin position="192"/>
        <end position="203"/>
    </location>
</feature>
<feature type="compositionally biased region" description="Polar residues" evidence="9">
    <location>
        <begin position="402"/>
        <end position="414"/>
    </location>
</feature>
<feature type="domain" description="Protein kinase" evidence="10">
    <location>
        <begin position="1067"/>
        <end position="1363"/>
    </location>
</feature>
<feature type="compositionally biased region" description="Polar residues" evidence="9">
    <location>
        <begin position="876"/>
        <end position="898"/>
    </location>
</feature>
<evidence type="ECO:0000313" key="11">
    <source>
        <dbReference type="EMBL" id="ERF75502.1"/>
    </source>
</evidence>
<dbReference type="InterPro" id="IPR011009">
    <property type="entry name" value="Kinase-like_dom_sf"/>
</dbReference>
<dbReference type="GeneID" id="19243166"/>
<feature type="compositionally biased region" description="Low complexity" evidence="9">
    <location>
        <begin position="281"/>
        <end position="292"/>
    </location>
</feature>
<feature type="region of interest" description="Disordered" evidence="9">
    <location>
        <begin position="50"/>
        <end position="141"/>
    </location>
</feature>
<dbReference type="HOGENOM" id="CLU_000288_29_1_1"/>
<feature type="region of interest" description="Disordered" evidence="9">
    <location>
        <begin position="192"/>
        <end position="594"/>
    </location>
</feature>
<feature type="compositionally biased region" description="Polar residues" evidence="9">
    <location>
        <begin position="474"/>
        <end position="496"/>
    </location>
</feature>